<dbReference type="Proteomes" id="UP000001073">
    <property type="component" value="Chromosome 14"/>
</dbReference>
<comment type="similarity">
    <text evidence="2">Belongs to the SPT4 family.</text>
</comment>
<reference evidence="6 7" key="1">
    <citation type="submission" date="2012-10" db="EMBL/GenBank/DDBJ databases">
        <authorList>
            <consortium name="Gibbon Genome Sequencing Consortium"/>
        </authorList>
    </citation>
    <scope>NUCLEOTIDE SEQUENCE [LARGE SCALE GENOMIC DNA]</scope>
</reference>
<proteinExistence type="inferred from homology"/>
<dbReference type="STRING" id="61853.ENSNLEP00000044929"/>
<dbReference type="Gene3D" id="3.30.40.210">
    <property type="match status" value="1"/>
</dbReference>
<organism evidence="6 7">
    <name type="scientific">Nomascus leucogenys</name>
    <name type="common">Northern white-cheeked gibbon</name>
    <name type="synonym">Hylobates leucogenys</name>
    <dbReference type="NCBI Taxonomy" id="61853"/>
    <lineage>
        <taxon>Eukaryota</taxon>
        <taxon>Metazoa</taxon>
        <taxon>Chordata</taxon>
        <taxon>Craniata</taxon>
        <taxon>Vertebrata</taxon>
        <taxon>Euteleostomi</taxon>
        <taxon>Mammalia</taxon>
        <taxon>Eutheria</taxon>
        <taxon>Euarchontoglires</taxon>
        <taxon>Primates</taxon>
        <taxon>Haplorrhini</taxon>
        <taxon>Catarrhini</taxon>
        <taxon>Hylobatidae</taxon>
        <taxon>Nomascus</taxon>
    </lineage>
</organism>
<evidence type="ECO:0000313" key="7">
    <source>
        <dbReference type="Proteomes" id="UP000001073"/>
    </source>
</evidence>
<evidence type="ECO:0000259" key="5">
    <source>
        <dbReference type="SMART" id="SM01389"/>
    </source>
</evidence>
<reference evidence="6" key="3">
    <citation type="submission" date="2025-09" db="UniProtKB">
        <authorList>
            <consortium name="Ensembl"/>
        </authorList>
    </citation>
    <scope>IDENTIFICATION</scope>
</reference>
<name>A0A2I3HMT2_NOMLE</name>
<evidence type="ECO:0000256" key="2">
    <source>
        <dbReference type="ARBA" id="ARBA00010464"/>
    </source>
</evidence>
<reference evidence="6" key="2">
    <citation type="submission" date="2025-08" db="UniProtKB">
        <authorList>
            <consortium name="Ensembl"/>
        </authorList>
    </citation>
    <scope>IDENTIFICATION</scope>
</reference>
<comment type="subcellular location">
    <subcellularLocation>
        <location evidence="1">Nucleus</location>
    </subcellularLocation>
</comment>
<dbReference type="GO" id="GO:0032044">
    <property type="term" value="C:DSIF complex"/>
    <property type="evidence" value="ECO:0007669"/>
    <property type="project" value="TreeGrafter"/>
</dbReference>
<evidence type="ECO:0000313" key="6">
    <source>
        <dbReference type="Ensembl" id="ENSNLEP00000044929.1"/>
    </source>
</evidence>
<dbReference type="InParanoid" id="A0A2I3HMT2"/>
<accession>A0A2I3HMT2</accession>
<dbReference type="Ensembl" id="ENSNLET00000053883.1">
    <property type="protein sequence ID" value="ENSNLEP00000044929.1"/>
    <property type="gene ID" value="ENSNLEG00000028366.1"/>
</dbReference>
<protein>
    <recommendedName>
        <fullName evidence="5">Spt4/RpoE2 zinc finger domain-containing protein</fullName>
    </recommendedName>
</protein>
<dbReference type="GeneTree" id="ENSGT00390000018559"/>
<keyword evidence="4" id="KW-0539">Nucleus</keyword>
<dbReference type="GO" id="GO:0140673">
    <property type="term" value="P:transcription elongation-coupled chromatin remodeling"/>
    <property type="evidence" value="ECO:0007669"/>
    <property type="project" value="InterPro"/>
</dbReference>
<dbReference type="SMART" id="SM01389">
    <property type="entry name" value="Spt4"/>
    <property type="match status" value="1"/>
</dbReference>
<sequence>MALEMVLKDLQHLQACLLCLLVKTIDQFEYDGSDNCDMVYDCTSSSFDGNNVSKWQQVSNFKPGTYAVSFTGHLPQGIVWELKSRGATYKSRDTAAAHHVPEPFSLLWMTGVGGRDLGW</sequence>
<dbReference type="AlphaFoldDB" id="A0A2I3HMT2"/>
<keyword evidence="3" id="KW-0804">Transcription</keyword>
<dbReference type="GO" id="GO:0006355">
    <property type="term" value="P:regulation of DNA-templated transcription"/>
    <property type="evidence" value="ECO:0007669"/>
    <property type="project" value="InterPro"/>
</dbReference>
<dbReference type="InterPro" id="IPR009287">
    <property type="entry name" value="Spt4"/>
</dbReference>
<evidence type="ECO:0000256" key="1">
    <source>
        <dbReference type="ARBA" id="ARBA00004123"/>
    </source>
</evidence>
<dbReference type="EMBL" id="ADFV01045897">
    <property type="status" value="NOT_ANNOTATED_CDS"/>
    <property type="molecule type" value="Genomic_DNA"/>
</dbReference>
<dbReference type="InterPro" id="IPR038510">
    <property type="entry name" value="Spt4_sf"/>
</dbReference>
<dbReference type="InterPro" id="IPR029040">
    <property type="entry name" value="RPABC4/Spt4"/>
</dbReference>
<keyword evidence="7" id="KW-1185">Reference proteome</keyword>
<dbReference type="GO" id="GO:0008270">
    <property type="term" value="F:zinc ion binding"/>
    <property type="evidence" value="ECO:0007669"/>
    <property type="project" value="InterPro"/>
</dbReference>
<dbReference type="PANTHER" id="PTHR12882">
    <property type="entry name" value="SUPPRESSOR OF TY 4"/>
    <property type="match status" value="1"/>
</dbReference>
<dbReference type="GO" id="GO:0000993">
    <property type="term" value="F:RNA polymerase II complex binding"/>
    <property type="evidence" value="ECO:0007669"/>
    <property type="project" value="TreeGrafter"/>
</dbReference>
<dbReference type="InterPro" id="IPR022800">
    <property type="entry name" value="Spt4/RpoE2_Znf"/>
</dbReference>
<evidence type="ECO:0000256" key="3">
    <source>
        <dbReference type="ARBA" id="ARBA00023163"/>
    </source>
</evidence>
<feature type="domain" description="Spt4/RpoE2 zinc finger" evidence="5">
    <location>
        <begin position="13"/>
        <end position="71"/>
    </location>
</feature>
<dbReference type="Pfam" id="PF06093">
    <property type="entry name" value="Spt4"/>
    <property type="match status" value="1"/>
</dbReference>
<dbReference type="SUPFAM" id="SSF63393">
    <property type="entry name" value="RNA polymerase subunits"/>
    <property type="match status" value="1"/>
</dbReference>
<dbReference type="CDD" id="cd07973">
    <property type="entry name" value="Spt4"/>
    <property type="match status" value="1"/>
</dbReference>
<evidence type="ECO:0000256" key="4">
    <source>
        <dbReference type="ARBA" id="ARBA00023242"/>
    </source>
</evidence>
<dbReference type="PANTHER" id="PTHR12882:SF1">
    <property type="entry name" value="TRANSCRIPTION ELONGATION FACTOR SPT4"/>
    <property type="match status" value="1"/>
</dbReference>